<dbReference type="AlphaFoldDB" id="A0A6H5G594"/>
<feature type="region of interest" description="Disordered" evidence="1">
    <location>
        <begin position="29"/>
        <end position="128"/>
    </location>
</feature>
<dbReference type="Gene3D" id="3.15.10.30">
    <property type="entry name" value="Haemolymph juvenile hormone binding protein"/>
    <property type="match status" value="1"/>
</dbReference>
<accession>A0A6H5G594</accession>
<dbReference type="OrthoDB" id="8185598at2759"/>
<dbReference type="Pfam" id="PF06585">
    <property type="entry name" value="JHBP"/>
    <property type="match status" value="1"/>
</dbReference>
<dbReference type="InterPro" id="IPR010562">
    <property type="entry name" value="Haemolymph_juvenile_hormone-bd"/>
</dbReference>
<proteinExistence type="predicted"/>
<dbReference type="Proteomes" id="UP000479000">
    <property type="component" value="Unassembled WGS sequence"/>
</dbReference>
<evidence type="ECO:0000313" key="3">
    <source>
        <dbReference type="Proteomes" id="UP000479000"/>
    </source>
</evidence>
<evidence type="ECO:0000313" key="2">
    <source>
        <dbReference type="EMBL" id="CAA9997736.1"/>
    </source>
</evidence>
<dbReference type="EMBL" id="CADCXU010005922">
    <property type="protein sequence ID" value="CAA9997736.1"/>
    <property type="molecule type" value="Genomic_DNA"/>
</dbReference>
<name>A0A6H5G594_9HEMI</name>
<feature type="compositionally biased region" description="Basic residues" evidence="1">
    <location>
        <begin position="69"/>
        <end position="81"/>
    </location>
</feature>
<feature type="compositionally biased region" description="Pro residues" evidence="1">
    <location>
        <begin position="33"/>
        <end position="50"/>
    </location>
</feature>
<sequence length="219" mass="24204">MVPMVCQLFRNKLQKFLNFVLKYVKGPRAGPGPLGPRAPGILPPLPPPLDGPGSSTPNFAGFNGTKNPGKYRTRRKRRSARSRTGASRPWRARSRPVPYLRPPVPSRTSFFGSRTSSSRTRLTGSAGQQSIEPLRIPKMVMDNGHGAVRVRAQFSNITVIGATNYTILDVNSSRISSEFLFKNVFTVWPGKLSYSVHQDSAVLRDCRIMLQGAKIHSCL</sequence>
<organism evidence="2 3">
    <name type="scientific">Nesidiocoris tenuis</name>
    <dbReference type="NCBI Taxonomy" id="355587"/>
    <lineage>
        <taxon>Eukaryota</taxon>
        <taxon>Metazoa</taxon>
        <taxon>Ecdysozoa</taxon>
        <taxon>Arthropoda</taxon>
        <taxon>Hexapoda</taxon>
        <taxon>Insecta</taxon>
        <taxon>Pterygota</taxon>
        <taxon>Neoptera</taxon>
        <taxon>Paraneoptera</taxon>
        <taxon>Hemiptera</taxon>
        <taxon>Heteroptera</taxon>
        <taxon>Panheteroptera</taxon>
        <taxon>Cimicomorpha</taxon>
        <taxon>Miridae</taxon>
        <taxon>Dicyphina</taxon>
        <taxon>Nesidiocoris</taxon>
    </lineage>
</organism>
<gene>
    <name evidence="2" type="ORF">NTEN_LOCUS4030</name>
</gene>
<keyword evidence="3" id="KW-1185">Reference proteome</keyword>
<protein>
    <submittedName>
        <fullName evidence="2">Uncharacterized protein</fullName>
    </submittedName>
</protein>
<reference evidence="2 3" key="1">
    <citation type="submission" date="2020-02" db="EMBL/GenBank/DDBJ databases">
        <authorList>
            <person name="Ferguson B K."/>
        </authorList>
    </citation>
    <scope>NUCLEOTIDE SEQUENCE [LARGE SCALE GENOMIC DNA]</scope>
</reference>
<evidence type="ECO:0000256" key="1">
    <source>
        <dbReference type="SAM" id="MobiDB-lite"/>
    </source>
</evidence>
<dbReference type="InterPro" id="IPR038606">
    <property type="entry name" value="To_sf"/>
</dbReference>
<feature type="compositionally biased region" description="Low complexity" evidence="1">
    <location>
        <begin position="106"/>
        <end position="125"/>
    </location>
</feature>